<dbReference type="PROSITE" id="PS00697">
    <property type="entry name" value="DNA_LIGASE_A1"/>
    <property type="match status" value="1"/>
</dbReference>
<dbReference type="GO" id="GO:0005524">
    <property type="term" value="F:ATP binding"/>
    <property type="evidence" value="ECO:0007669"/>
    <property type="project" value="InterPro"/>
</dbReference>
<evidence type="ECO:0000256" key="1">
    <source>
        <dbReference type="ARBA" id="ARBA00007572"/>
    </source>
</evidence>
<evidence type="ECO:0000256" key="4">
    <source>
        <dbReference type="ARBA" id="ARBA00034003"/>
    </source>
</evidence>
<evidence type="ECO:0000259" key="5">
    <source>
        <dbReference type="PROSITE" id="PS50160"/>
    </source>
</evidence>
<protein>
    <recommendedName>
        <fullName evidence="2">DNA ligase (ATP)</fullName>
        <ecNumber evidence="2">6.5.1.1</ecNumber>
    </recommendedName>
</protein>
<dbReference type="InterPro" id="IPR012309">
    <property type="entry name" value="DNA_ligase_ATP-dep_C"/>
</dbReference>
<dbReference type="NCBIfam" id="TIGR02779">
    <property type="entry name" value="NHEJ_ligase_lig"/>
    <property type="match status" value="1"/>
</dbReference>
<dbReference type="SUPFAM" id="SSF50249">
    <property type="entry name" value="Nucleic acid-binding proteins"/>
    <property type="match status" value="1"/>
</dbReference>
<dbReference type="EMBL" id="JAEHHL010000022">
    <property type="protein sequence ID" value="MBK0401329.1"/>
    <property type="molecule type" value="Genomic_DNA"/>
</dbReference>
<dbReference type="PROSITE" id="PS50160">
    <property type="entry name" value="DNA_LIGASE_A3"/>
    <property type="match status" value="1"/>
</dbReference>
<sequence>MSAPEILADILDTSEREDLPKEDLPEWRDPALATLTDARFSDPDWLFERKLDGERALAYVMGDGVRLLSRNRKSLSESYPELVEALEERVRCDALIDGEIVAFKGSISSFSRLQGRMQIKDPDEARVSGIAIYYYLFDILHADGRDLTALPLRRRKRILKRAVDYGDPIRYTPHRNEAGEAFIEEACEKGWEGLIAKRAGDPHHPGRSRAWLKFKCAKGQELVIGGYTAPEGERAHFGALLLGYYEGESFRYAGKVGTGFDDQTLADLHDRMSRFERETPPFDDPPPEDGITWVSPELVAEIGFTEWTDAGKLRHPRYLGLRRDKAAEDVVREEAS</sequence>
<name>A0A8J7M9R7_9RHOB</name>
<comment type="catalytic activity">
    <reaction evidence="4">
        <text>ATP + (deoxyribonucleotide)n-3'-hydroxyl + 5'-phospho-(deoxyribonucleotide)m = (deoxyribonucleotide)n+m + AMP + diphosphate.</text>
        <dbReference type="EC" id="6.5.1.1"/>
    </reaction>
</comment>
<dbReference type="PANTHER" id="PTHR45674:SF4">
    <property type="entry name" value="DNA LIGASE 1"/>
    <property type="match status" value="1"/>
</dbReference>
<dbReference type="GO" id="GO:0003910">
    <property type="term" value="F:DNA ligase (ATP) activity"/>
    <property type="evidence" value="ECO:0007669"/>
    <property type="project" value="UniProtKB-EC"/>
</dbReference>
<dbReference type="InterPro" id="IPR016059">
    <property type="entry name" value="DNA_ligase_ATP-dep_CS"/>
</dbReference>
<dbReference type="GO" id="GO:0006310">
    <property type="term" value="P:DNA recombination"/>
    <property type="evidence" value="ECO:0007669"/>
    <property type="project" value="InterPro"/>
</dbReference>
<dbReference type="Proteomes" id="UP000655420">
    <property type="component" value="Unassembled WGS sequence"/>
</dbReference>
<dbReference type="InterPro" id="IPR014146">
    <property type="entry name" value="LigD_ligase_dom"/>
</dbReference>
<dbReference type="AlphaFoldDB" id="A0A8J7M9R7"/>
<keyword evidence="7" id="KW-1185">Reference proteome</keyword>
<proteinExistence type="inferred from homology"/>
<dbReference type="Pfam" id="PF01068">
    <property type="entry name" value="DNA_ligase_A_M"/>
    <property type="match status" value="1"/>
</dbReference>
<comment type="caution">
    <text evidence="6">The sequence shown here is derived from an EMBL/GenBank/DDBJ whole genome shotgun (WGS) entry which is preliminary data.</text>
</comment>
<dbReference type="InterPro" id="IPR050191">
    <property type="entry name" value="ATP-dep_DNA_ligase"/>
</dbReference>
<keyword evidence="3 6" id="KW-0436">Ligase</keyword>
<dbReference type="Gene3D" id="3.30.1490.70">
    <property type="match status" value="1"/>
</dbReference>
<dbReference type="Gene3D" id="2.40.50.140">
    <property type="entry name" value="Nucleic acid-binding proteins"/>
    <property type="match status" value="1"/>
</dbReference>
<dbReference type="InterPro" id="IPR012340">
    <property type="entry name" value="NA-bd_OB-fold"/>
</dbReference>
<dbReference type="GO" id="GO:0006281">
    <property type="term" value="P:DNA repair"/>
    <property type="evidence" value="ECO:0007669"/>
    <property type="project" value="InterPro"/>
</dbReference>
<dbReference type="PANTHER" id="PTHR45674">
    <property type="entry name" value="DNA LIGASE 1/3 FAMILY MEMBER"/>
    <property type="match status" value="1"/>
</dbReference>
<accession>A0A8J7M9R7</accession>
<dbReference type="SUPFAM" id="SSF56091">
    <property type="entry name" value="DNA ligase/mRNA capping enzyme, catalytic domain"/>
    <property type="match status" value="1"/>
</dbReference>
<dbReference type="CDD" id="cd07971">
    <property type="entry name" value="OBF_DNA_ligase_LigD"/>
    <property type="match status" value="1"/>
</dbReference>
<comment type="similarity">
    <text evidence="1">Belongs to the ATP-dependent DNA ligase family.</text>
</comment>
<feature type="domain" description="ATP-dependent DNA ligase family profile" evidence="5">
    <location>
        <begin position="125"/>
        <end position="215"/>
    </location>
</feature>
<evidence type="ECO:0000313" key="7">
    <source>
        <dbReference type="Proteomes" id="UP000655420"/>
    </source>
</evidence>
<evidence type="ECO:0000313" key="6">
    <source>
        <dbReference type="EMBL" id="MBK0401329.1"/>
    </source>
</evidence>
<organism evidence="6 7">
    <name type="scientific">Thermohalobaculum xanthum</name>
    <dbReference type="NCBI Taxonomy" id="2753746"/>
    <lineage>
        <taxon>Bacteria</taxon>
        <taxon>Pseudomonadati</taxon>
        <taxon>Pseudomonadota</taxon>
        <taxon>Alphaproteobacteria</taxon>
        <taxon>Rhodobacterales</taxon>
        <taxon>Paracoccaceae</taxon>
        <taxon>Thermohalobaculum</taxon>
    </lineage>
</organism>
<evidence type="ECO:0000256" key="3">
    <source>
        <dbReference type="ARBA" id="ARBA00022598"/>
    </source>
</evidence>
<evidence type="ECO:0000256" key="2">
    <source>
        <dbReference type="ARBA" id="ARBA00012727"/>
    </source>
</evidence>
<reference evidence="6" key="1">
    <citation type="submission" date="2020-12" db="EMBL/GenBank/DDBJ databases">
        <title>Bacterial taxonomy.</title>
        <authorList>
            <person name="Pan X."/>
        </authorList>
    </citation>
    <scope>NUCLEOTIDE SEQUENCE</scope>
    <source>
        <strain evidence="6">M0105</strain>
    </source>
</reference>
<dbReference type="RefSeq" id="WP_200613800.1">
    <property type="nucleotide sequence ID" value="NZ_JAEHHL010000022.1"/>
</dbReference>
<dbReference type="EC" id="6.5.1.1" evidence="2"/>
<dbReference type="Gene3D" id="3.30.470.30">
    <property type="entry name" value="DNA ligase/mRNA capping enzyme"/>
    <property type="match status" value="1"/>
</dbReference>
<dbReference type="CDD" id="cd07906">
    <property type="entry name" value="Adenylation_DNA_ligase_LigD_LigC"/>
    <property type="match status" value="1"/>
</dbReference>
<dbReference type="Pfam" id="PF04679">
    <property type="entry name" value="DNA_ligase_A_C"/>
    <property type="match status" value="1"/>
</dbReference>
<dbReference type="InterPro" id="IPR012310">
    <property type="entry name" value="DNA_ligase_ATP-dep_cent"/>
</dbReference>
<gene>
    <name evidence="6" type="primary">ligD</name>
    <name evidence="6" type="ORF">H0I76_19220</name>
</gene>